<dbReference type="InterPro" id="IPR036291">
    <property type="entry name" value="NAD(P)-bd_dom_sf"/>
</dbReference>
<dbReference type="PANTHER" id="PTHR44196:SF1">
    <property type="entry name" value="DEHYDROGENASE_REDUCTASE SDR FAMILY MEMBER 7B"/>
    <property type="match status" value="1"/>
</dbReference>
<dbReference type="NCBIfam" id="NF005539">
    <property type="entry name" value="PRK07201.1"/>
    <property type="match status" value="1"/>
</dbReference>
<reference evidence="4 5" key="1">
    <citation type="journal article" date="2010" name="Stand. Genomic Sci.">
        <title>Complete genome sequence of Ferrimonas balearica type strain (PAT).</title>
        <authorList>
            <person name="Nolan M."/>
            <person name="Sikorski J."/>
            <person name="Davenport K."/>
            <person name="Lucas S."/>
            <person name="Glavina Del Rio T."/>
            <person name="Tice H."/>
            <person name="Cheng J."/>
            <person name="Goodwin L."/>
            <person name="Pitluck S."/>
            <person name="Liolios K."/>
            <person name="Ivanova N."/>
            <person name="Mavromatis K."/>
            <person name="Ovchinnikova G."/>
            <person name="Pati A."/>
            <person name="Chen A."/>
            <person name="Palaniappan K."/>
            <person name="Land M."/>
            <person name="Hauser L."/>
            <person name="Chang Y."/>
            <person name="Jeffries C."/>
            <person name="Tapia R."/>
            <person name="Brettin T."/>
            <person name="Detter J."/>
            <person name="Han C."/>
            <person name="Yasawong M."/>
            <person name="Rohde M."/>
            <person name="Tindall B."/>
            <person name="Goker M."/>
            <person name="Woyke T."/>
            <person name="Bristow J."/>
            <person name="Eisen J."/>
            <person name="Markowitz V."/>
            <person name="Hugenholtz P."/>
            <person name="Kyrpides N."/>
            <person name="Klenk H."/>
            <person name="Lapidus A."/>
        </authorList>
    </citation>
    <scope>NUCLEOTIDE SEQUENCE [LARGE SCALE GENOMIC DNA]</scope>
    <source>
        <strain evidence="5">DSM 9799 / CCM 4581 / KCTC 23876 / PAT</strain>
    </source>
</reference>
<protein>
    <submittedName>
        <fullName evidence="4">Male sterility domain protein</fullName>
    </submittedName>
</protein>
<dbReference type="HOGENOM" id="CLU_026975_0_0_6"/>
<dbReference type="EMBL" id="CP002209">
    <property type="protein sequence ID" value="ADN74963.1"/>
    <property type="molecule type" value="Genomic_DNA"/>
</dbReference>
<dbReference type="OrthoDB" id="9810734at2"/>
<dbReference type="Proteomes" id="UP000006683">
    <property type="component" value="Chromosome"/>
</dbReference>
<dbReference type="InterPro" id="IPR057313">
    <property type="entry name" value="Maqu_2507-like"/>
</dbReference>
<dbReference type="PROSITE" id="PS00061">
    <property type="entry name" value="ADH_SHORT"/>
    <property type="match status" value="1"/>
</dbReference>
<proteinExistence type="inferred from homology"/>
<dbReference type="InterPro" id="IPR057326">
    <property type="entry name" value="KR_dom"/>
</dbReference>
<evidence type="ECO:0000313" key="4">
    <source>
        <dbReference type="EMBL" id="ADN74963.1"/>
    </source>
</evidence>
<dbReference type="PRINTS" id="PR00081">
    <property type="entry name" value="GDHRDH"/>
</dbReference>
<dbReference type="SMART" id="SM00822">
    <property type="entry name" value="PKS_KR"/>
    <property type="match status" value="1"/>
</dbReference>
<dbReference type="PANTHER" id="PTHR44196">
    <property type="entry name" value="DEHYDROGENASE/REDUCTASE SDR FAMILY MEMBER 7B"/>
    <property type="match status" value="1"/>
</dbReference>
<dbReference type="InterPro" id="IPR013120">
    <property type="entry name" value="FAR_NAD-bd"/>
</dbReference>
<evidence type="ECO:0000259" key="3">
    <source>
        <dbReference type="SMART" id="SM00822"/>
    </source>
</evidence>
<sequence length="656" mass="72703">MGYFITGITGFIGRFLLARLAIRPGTFYCLVRSESDAARLHEIGAPLGLSPERLIPIYGDITKPNLGLSDADIQRLTGHIDHLFHLAAIYDLKASAESQIRANVEGTKNTIALARTLSVGRFHHISSIAAAGLYRGHFNENMFAEAEQLEHPYFLTKHLAEKAVREATDLTVRIYRPGIVVGDSNSGEADRVDGPYLFFKLLQKLRDNLPRWVPLLGVEGGRLNIVPVDFVADAMDYLAHREGLDGQCFHLTDPAPMRAGEVLNLFADAGHAPRMAMRINTRLFDVVPRHLWQSMMQSPPLKRIGRAVLEEYGLPETALQLINYPTRFDCAQTHALLAEGDIHCPPLPSYAEKIWDYWERNLDPDRFVEQSLCHRLAGQRVLLTGASSGIGLATALKLAPCGARLLLVAREAEELGQACQQITELGGEVYPYVADLTDATEAEHLLARIEAEHGGVDLLINNAGRSIRRPVAESLDRLHDFERTMAINYFGALRLTLGVLEGMSQRRKGQIINISSIGVLTNAPRFSAYVASKAALEAFTRCAAAEYSDIGVRFTTINMPLVRTPMIAPTKLYQQVPTLTPEQAADMVLQGILHQPKRIATRLGVFGAVLHAVAPKLAEIVMNSAFRMFDEDDRERDLTRQQEKITFAALLRGIHF</sequence>
<accession>E1SSC3</accession>
<dbReference type="Gene3D" id="3.40.50.720">
    <property type="entry name" value="NAD(P)-binding Rossmann-like Domain"/>
    <property type="match status" value="2"/>
</dbReference>
<dbReference type="CDD" id="cd05233">
    <property type="entry name" value="SDR_c"/>
    <property type="match status" value="1"/>
</dbReference>
<dbReference type="eggNOG" id="COG3320">
    <property type="taxonomic scope" value="Bacteria"/>
</dbReference>
<dbReference type="InterPro" id="IPR020904">
    <property type="entry name" value="Sc_DH/Rdtase_CS"/>
</dbReference>
<dbReference type="SUPFAM" id="SSF51735">
    <property type="entry name" value="NAD(P)-binding Rossmann-fold domains"/>
    <property type="match status" value="2"/>
</dbReference>
<dbReference type="InterPro" id="IPR002347">
    <property type="entry name" value="SDR_fam"/>
</dbReference>
<keyword evidence="2" id="KW-0560">Oxidoreductase</keyword>
<gene>
    <name evidence="4" type="ordered locus">Fbal_0752</name>
</gene>
<dbReference type="Pfam" id="PF00106">
    <property type="entry name" value="adh_short"/>
    <property type="match status" value="1"/>
</dbReference>
<organism evidence="4 5">
    <name type="scientific">Ferrimonas balearica (strain DSM 9799 / CCM 4581 / KCTC 23876 / PAT)</name>
    <dbReference type="NCBI Taxonomy" id="550540"/>
    <lineage>
        <taxon>Bacteria</taxon>
        <taxon>Pseudomonadati</taxon>
        <taxon>Pseudomonadota</taxon>
        <taxon>Gammaproteobacteria</taxon>
        <taxon>Alteromonadales</taxon>
        <taxon>Ferrimonadaceae</taxon>
        <taxon>Ferrimonas</taxon>
    </lineage>
</organism>
<dbReference type="PRINTS" id="PR00080">
    <property type="entry name" value="SDRFAMILY"/>
</dbReference>
<evidence type="ECO:0000313" key="5">
    <source>
        <dbReference type="Proteomes" id="UP000006683"/>
    </source>
</evidence>
<dbReference type="GO" id="GO:0016491">
    <property type="term" value="F:oxidoreductase activity"/>
    <property type="evidence" value="ECO:0007669"/>
    <property type="project" value="UniProtKB-KW"/>
</dbReference>
<dbReference type="RefSeq" id="WP_013344269.1">
    <property type="nucleotide sequence ID" value="NC_014541.1"/>
</dbReference>
<dbReference type="GO" id="GO:0016020">
    <property type="term" value="C:membrane"/>
    <property type="evidence" value="ECO:0007669"/>
    <property type="project" value="TreeGrafter"/>
</dbReference>
<keyword evidence="5" id="KW-1185">Reference proteome</keyword>
<dbReference type="CDD" id="cd05263">
    <property type="entry name" value="MupV_like_SDR_e"/>
    <property type="match status" value="1"/>
</dbReference>
<dbReference type="eggNOG" id="COG0300">
    <property type="taxonomic scope" value="Bacteria"/>
</dbReference>
<evidence type="ECO:0000256" key="1">
    <source>
        <dbReference type="ARBA" id="ARBA00006484"/>
    </source>
</evidence>
<name>E1SSC3_FERBD</name>
<comment type="similarity">
    <text evidence="1">Belongs to the short-chain dehydrogenases/reductases (SDR) family.</text>
</comment>
<dbReference type="GeneID" id="67180992"/>
<dbReference type="AlphaFoldDB" id="E1SSC3"/>
<feature type="domain" description="Ketoreductase" evidence="3">
    <location>
        <begin position="379"/>
        <end position="553"/>
    </location>
</feature>
<dbReference type="STRING" id="550540.Fbal_0752"/>
<evidence type="ECO:0000256" key="2">
    <source>
        <dbReference type="ARBA" id="ARBA00023002"/>
    </source>
</evidence>
<dbReference type="Pfam" id="PF07993">
    <property type="entry name" value="NAD_binding_4"/>
    <property type="match status" value="1"/>
</dbReference>
<dbReference type="KEGG" id="fbl:Fbal_0752"/>